<sequence>MKRGRFHPRSEVLGGNLQQEMRNAHAIMDVHLFIHSCCSFYHQVS</sequence>
<dbReference type="EMBL" id="ACVA01000021">
    <property type="protein sequence ID" value="EEX18997.1"/>
    <property type="molecule type" value="Genomic_DNA"/>
</dbReference>
<proteinExistence type="predicted"/>
<organism evidence="1 2">
    <name type="scientific">Prevotella veroralis F0319</name>
    <dbReference type="NCBI Taxonomy" id="649761"/>
    <lineage>
        <taxon>Bacteria</taxon>
        <taxon>Pseudomonadati</taxon>
        <taxon>Bacteroidota</taxon>
        <taxon>Bacteroidia</taxon>
        <taxon>Bacteroidales</taxon>
        <taxon>Prevotellaceae</taxon>
        <taxon>Prevotella</taxon>
    </lineage>
</organism>
<dbReference type="HOGENOM" id="CLU_3203712_0_0_10"/>
<dbReference type="STRING" id="649761.HMPREF0973_01013"/>
<keyword evidence="2" id="KW-1185">Reference proteome</keyword>
<reference evidence="1 2" key="1">
    <citation type="submission" date="2009-09" db="EMBL/GenBank/DDBJ databases">
        <authorList>
            <person name="Weinstock G."/>
            <person name="Sodergren E."/>
            <person name="Clifton S."/>
            <person name="Fulton L."/>
            <person name="Fulton B."/>
            <person name="Courtney L."/>
            <person name="Fronick C."/>
            <person name="Harrison M."/>
            <person name="Strong C."/>
            <person name="Farmer C."/>
            <person name="Delahaunty K."/>
            <person name="Markovic C."/>
            <person name="Hall O."/>
            <person name="Minx P."/>
            <person name="Tomlinson C."/>
            <person name="Mitreva M."/>
            <person name="Nelson J."/>
            <person name="Hou S."/>
            <person name="Wollam A."/>
            <person name="Pepin K.H."/>
            <person name="Johnson M."/>
            <person name="Bhonagiri V."/>
            <person name="Nash W.E."/>
            <person name="Warren W."/>
            <person name="Chinwalla A."/>
            <person name="Mardis E.R."/>
            <person name="Wilson R.K."/>
        </authorList>
    </citation>
    <scope>NUCLEOTIDE SEQUENCE [LARGE SCALE GENOMIC DNA]</scope>
    <source>
        <strain evidence="1 2">F0319</strain>
    </source>
</reference>
<gene>
    <name evidence="1" type="ORF">HMPREF0973_01013</name>
</gene>
<dbReference type="Proteomes" id="UP000003327">
    <property type="component" value="Unassembled WGS sequence"/>
</dbReference>
<accession>C9MN28</accession>
<evidence type="ECO:0000313" key="1">
    <source>
        <dbReference type="EMBL" id="EEX18997.1"/>
    </source>
</evidence>
<evidence type="ECO:0000313" key="2">
    <source>
        <dbReference type="Proteomes" id="UP000003327"/>
    </source>
</evidence>
<comment type="caution">
    <text evidence="1">The sequence shown here is derived from an EMBL/GenBank/DDBJ whole genome shotgun (WGS) entry which is preliminary data.</text>
</comment>
<protein>
    <submittedName>
        <fullName evidence="1">Uncharacterized protein</fullName>
    </submittedName>
</protein>
<name>C9MN28_9BACT</name>
<dbReference type="AlphaFoldDB" id="C9MN28"/>